<dbReference type="Gene3D" id="3.40.190.10">
    <property type="entry name" value="Periplasmic binding protein-like II"/>
    <property type="match status" value="2"/>
</dbReference>
<protein>
    <submittedName>
        <fullName evidence="2">ABC transporter substrate-binding protein</fullName>
    </submittedName>
</protein>
<dbReference type="SUPFAM" id="SSF53850">
    <property type="entry name" value="Periplasmic binding protein-like II"/>
    <property type="match status" value="1"/>
</dbReference>
<gene>
    <name evidence="2" type="ORF">SH1V18_18430</name>
</gene>
<comment type="caution">
    <text evidence="2">The sequence shown here is derived from an EMBL/GenBank/DDBJ whole genome shotgun (WGS) entry which is preliminary data.</text>
</comment>
<sequence>MKKIICILCVLTLTLSLFGCGSKGGKSNEANSNQGSKVSENNFNKTGLPILKEKETFEIYIPQMSNLIDAKDKPVYIQSVKDTNIDVKWTEIPKSSWQEKINILFSTNSLPDAFLGQIKVGQRFEQLMPLDEYLIEEYAPNVVAFLNSRPEYWDILKAPDGHIYSLPTGDESYWNIVDKQLNVNEKWLEAVGKEAPTNIDEFYDVLKAFKDGDPNGNGDTTDEIPFTFSEFWGWGTSLGDMFGPFGVLENDVHVYVDNDQVLFGAEQRGYYDALQFFHKLYSEDLMDKEALSHSIDQFDAKKDEKENKVGFFIDYGERYDFGDIPIILKGEDGKVMINLNGMEKKEGFSITKTCKNPAALIRWYDYANSSEKMIMEWNRGSEGETWKFSEDGEKLIQIQDPEVFKKYGIKGEKMAILRNYLSFGCNAPGFLHIGMTDKFIEQNNSLKPGLNKEILNENWGYNSLPVGFATQENIERRALLLADIDTYLKKFIAESIVHGIDDEKWEEHLDALKKLKVEEYKALVEELL</sequence>
<keyword evidence="3" id="KW-1185">Reference proteome</keyword>
<proteinExistence type="predicted"/>
<feature type="chain" id="PRO_5040779498" evidence="1">
    <location>
        <begin position="20"/>
        <end position="528"/>
    </location>
</feature>
<reference evidence="2" key="1">
    <citation type="submission" date="2022-06" db="EMBL/GenBank/DDBJ databases">
        <title>Vallitalea longa sp. nov., an anaerobic bacterium isolated from marine sediment.</title>
        <authorList>
            <person name="Hirano S."/>
            <person name="Terahara T."/>
            <person name="Mori K."/>
            <person name="Hamada M."/>
            <person name="Matsumoto R."/>
            <person name="Kobayashi T."/>
        </authorList>
    </citation>
    <scope>NUCLEOTIDE SEQUENCE</scope>
    <source>
        <strain evidence="2">SH18-1</strain>
    </source>
</reference>
<name>A0A9W5YBK4_9FIRM</name>
<dbReference type="PANTHER" id="PTHR43649">
    <property type="entry name" value="ARABINOSE-BINDING PROTEIN-RELATED"/>
    <property type="match status" value="1"/>
</dbReference>
<dbReference type="InterPro" id="IPR050490">
    <property type="entry name" value="Bact_solute-bd_prot1"/>
</dbReference>
<evidence type="ECO:0000256" key="1">
    <source>
        <dbReference type="SAM" id="SignalP"/>
    </source>
</evidence>
<dbReference type="PANTHER" id="PTHR43649:SF12">
    <property type="entry name" value="DIACETYLCHITOBIOSE BINDING PROTEIN DASA"/>
    <property type="match status" value="1"/>
</dbReference>
<dbReference type="Pfam" id="PF01547">
    <property type="entry name" value="SBP_bac_1"/>
    <property type="match status" value="1"/>
</dbReference>
<dbReference type="RefSeq" id="WP_281814817.1">
    <property type="nucleotide sequence ID" value="NZ_BRLB01000003.1"/>
</dbReference>
<evidence type="ECO:0000313" key="2">
    <source>
        <dbReference type="EMBL" id="GKX29363.1"/>
    </source>
</evidence>
<keyword evidence="1" id="KW-0732">Signal</keyword>
<feature type="signal peptide" evidence="1">
    <location>
        <begin position="1"/>
        <end position="19"/>
    </location>
</feature>
<dbReference type="Proteomes" id="UP001144256">
    <property type="component" value="Unassembled WGS sequence"/>
</dbReference>
<dbReference type="EMBL" id="BRLB01000003">
    <property type="protein sequence ID" value="GKX29363.1"/>
    <property type="molecule type" value="Genomic_DNA"/>
</dbReference>
<dbReference type="InterPro" id="IPR006059">
    <property type="entry name" value="SBP"/>
</dbReference>
<dbReference type="AlphaFoldDB" id="A0A9W5YBK4"/>
<organism evidence="2 3">
    <name type="scientific">Vallitalea longa</name>
    <dbReference type="NCBI Taxonomy" id="2936439"/>
    <lineage>
        <taxon>Bacteria</taxon>
        <taxon>Bacillati</taxon>
        <taxon>Bacillota</taxon>
        <taxon>Clostridia</taxon>
        <taxon>Lachnospirales</taxon>
        <taxon>Vallitaleaceae</taxon>
        <taxon>Vallitalea</taxon>
    </lineage>
</organism>
<dbReference type="PROSITE" id="PS51257">
    <property type="entry name" value="PROKAR_LIPOPROTEIN"/>
    <property type="match status" value="1"/>
</dbReference>
<accession>A0A9W5YBK4</accession>
<evidence type="ECO:0000313" key="3">
    <source>
        <dbReference type="Proteomes" id="UP001144256"/>
    </source>
</evidence>